<comment type="catalytic activity">
    <reaction evidence="10">
        <text>ITP + H2O = IMP + diphosphate + H(+)</text>
        <dbReference type="Rhea" id="RHEA:29399"/>
        <dbReference type="ChEBI" id="CHEBI:15377"/>
        <dbReference type="ChEBI" id="CHEBI:15378"/>
        <dbReference type="ChEBI" id="CHEBI:33019"/>
        <dbReference type="ChEBI" id="CHEBI:58053"/>
        <dbReference type="ChEBI" id="CHEBI:61402"/>
        <dbReference type="EC" id="3.6.1.66"/>
    </reaction>
</comment>
<dbReference type="GO" id="GO:0017111">
    <property type="term" value="F:ribonucleoside triphosphate phosphatase activity"/>
    <property type="evidence" value="ECO:0007669"/>
    <property type="project" value="InterPro"/>
</dbReference>
<keyword evidence="5 10" id="KW-0378">Hydrolase</keyword>
<comment type="catalytic activity">
    <reaction evidence="9 10">
        <text>XTP + H2O = XMP + diphosphate + H(+)</text>
        <dbReference type="Rhea" id="RHEA:28610"/>
        <dbReference type="ChEBI" id="CHEBI:15377"/>
        <dbReference type="ChEBI" id="CHEBI:15378"/>
        <dbReference type="ChEBI" id="CHEBI:33019"/>
        <dbReference type="ChEBI" id="CHEBI:57464"/>
        <dbReference type="ChEBI" id="CHEBI:61314"/>
        <dbReference type="EC" id="3.6.1.66"/>
    </reaction>
</comment>
<feature type="binding site" evidence="10">
    <location>
        <begin position="192"/>
        <end position="193"/>
    </location>
    <ligand>
        <name>substrate</name>
    </ligand>
</feature>
<comment type="catalytic activity">
    <reaction evidence="8 10">
        <text>dITP + H2O = dIMP + diphosphate + H(+)</text>
        <dbReference type="Rhea" id="RHEA:28342"/>
        <dbReference type="ChEBI" id="CHEBI:15377"/>
        <dbReference type="ChEBI" id="CHEBI:15378"/>
        <dbReference type="ChEBI" id="CHEBI:33019"/>
        <dbReference type="ChEBI" id="CHEBI:61194"/>
        <dbReference type="ChEBI" id="CHEBI:61382"/>
        <dbReference type="EC" id="3.6.1.66"/>
    </reaction>
</comment>
<dbReference type="InterPro" id="IPR020922">
    <property type="entry name" value="dITP/XTP_pyrophosphatase"/>
</dbReference>
<evidence type="ECO:0000256" key="11">
    <source>
        <dbReference type="RuleBase" id="RU003781"/>
    </source>
</evidence>
<dbReference type="GO" id="GO:0000166">
    <property type="term" value="F:nucleotide binding"/>
    <property type="evidence" value="ECO:0007669"/>
    <property type="project" value="UniProtKB-KW"/>
</dbReference>
<feature type="binding site" evidence="10">
    <location>
        <begin position="22"/>
        <end position="27"/>
    </location>
    <ligand>
        <name>substrate</name>
    </ligand>
</feature>
<dbReference type="Proteomes" id="UP000076023">
    <property type="component" value="Unassembled WGS sequence"/>
</dbReference>
<comment type="similarity">
    <text evidence="1 10 11">Belongs to the HAM1 NTPase family.</text>
</comment>
<evidence type="ECO:0000313" key="12">
    <source>
        <dbReference type="EMBL" id="GAT33394.1"/>
    </source>
</evidence>
<dbReference type="Pfam" id="PF01725">
    <property type="entry name" value="Ham1p_like"/>
    <property type="match status" value="1"/>
</dbReference>
<dbReference type="FunFam" id="3.90.950.10:FF:000001">
    <property type="entry name" value="dITP/XTP pyrophosphatase"/>
    <property type="match status" value="1"/>
</dbReference>
<dbReference type="HAMAP" id="MF_01405">
    <property type="entry name" value="Non_canon_purine_NTPase"/>
    <property type="match status" value="1"/>
</dbReference>
<gene>
    <name evidence="12" type="ORF">TSACC_21810</name>
</gene>
<evidence type="ECO:0000256" key="8">
    <source>
        <dbReference type="ARBA" id="ARBA00051875"/>
    </source>
</evidence>
<sequence>MAETSLSENLANSGPYRLLVSTRNAHKVGEIRQILGSSFEVMDLSAAPQVPEVEETETTFEGNAMLKAVAASLVFDGWVIADDSGLEVDALNGAPGVYSARYAGENAGDKDNNRLLLENLDGVLDRRARFHCVIVLARGGRKLAAFDGTVEGRIIDAEDGAGGFGYDPLFIPEGYNQTFGVLPAEVKNALSHRAKALEKLCQWRGWY</sequence>
<comment type="function">
    <text evidence="10">Pyrophosphatase that catalyzes the hydrolysis of nucleoside triphosphates to their monophosphate derivatives, with a high preference for the non-canonical purine nucleotides XTP (xanthosine triphosphate), dITP (deoxyinosine triphosphate) and ITP. Seems to function as a house-cleaning enzyme that removes non-canonical purine nucleotides from the nucleotide pool, thus preventing their incorporation into DNA/RNA and avoiding chromosomal lesions.</text>
</comment>
<dbReference type="FunCoup" id="A0A146G939">
    <property type="interactions" value="522"/>
</dbReference>
<dbReference type="GO" id="GO:0036220">
    <property type="term" value="F:ITP diphosphatase activity"/>
    <property type="evidence" value="ECO:0007669"/>
    <property type="project" value="UniProtKB-UniRule"/>
</dbReference>
<proteinExistence type="inferred from homology"/>
<comment type="subunit">
    <text evidence="2 10">Homodimer.</text>
</comment>
<keyword evidence="7 10" id="KW-0546">Nucleotide metabolism</keyword>
<feature type="binding site" evidence="10">
    <location>
        <position position="83"/>
    </location>
    <ligand>
        <name>Mg(2+)</name>
        <dbReference type="ChEBI" id="CHEBI:18420"/>
    </ligand>
</feature>
<feature type="binding site" evidence="10">
    <location>
        <begin position="164"/>
        <end position="167"/>
    </location>
    <ligand>
        <name>substrate</name>
    </ligand>
</feature>
<keyword evidence="4 10" id="KW-0547">Nucleotide-binding</keyword>
<organism evidence="12 13">
    <name type="scientific">Terrimicrobium sacchariphilum</name>
    <dbReference type="NCBI Taxonomy" id="690879"/>
    <lineage>
        <taxon>Bacteria</taxon>
        <taxon>Pseudomonadati</taxon>
        <taxon>Verrucomicrobiota</taxon>
        <taxon>Terrimicrobiia</taxon>
        <taxon>Terrimicrobiales</taxon>
        <taxon>Terrimicrobiaceae</taxon>
        <taxon>Terrimicrobium</taxon>
    </lineage>
</organism>
<dbReference type="PANTHER" id="PTHR11067:SF9">
    <property type="entry name" value="INOSINE TRIPHOSPHATE PYROPHOSPHATASE"/>
    <property type="match status" value="1"/>
</dbReference>
<comment type="caution">
    <text evidence="12">The sequence shown here is derived from an EMBL/GenBank/DDBJ whole genome shotgun (WGS) entry which is preliminary data.</text>
</comment>
<name>A0A146G939_TERSA</name>
<accession>A0A146G939</accession>
<evidence type="ECO:0000256" key="4">
    <source>
        <dbReference type="ARBA" id="ARBA00022741"/>
    </source>
</evidence>
<evidence type="ECO:0000256" key="10">
    <source>
        <dbReference type="HAMAP-Rule" id="MF_01405"/>
    </source>
</evidence>
<dbReference type="GO" id="GO:0009117">
    <property type="term" value="P:nucleotide metabolic process"/>
    <property type="evidence" value="ECO:0007669"/>
    <property type="project" value="UniProtKB-KW"/>
</dbReference>
<dbReference type="Gene3D" id="3.90.950.10">
    <property type="match status" value="1"/>
</dbReference>
<evidence type="ECO:0000256" key="1">
    <source>
        <dbReference type="ARBA" id="ARBA00008023"/>
    </source>
</evidence>
<dbReference type="InParanoid" id="A0A146G939"/>
<keyword evidence="3 10" id="KW-0479">Metal-binding</keyword>
<evidence type="ECO:0000256" key="6">
    <source>
        <dbReference type="ARBA" id="ARBA00022842"/>
    </source>
</evidence>
<dbReference type="InterPro" id="IPR029001">
    <property type="entry name" value="ITPase-like_fam"/>
</dbReference>
<dbReference type="EMBL" id="BDCO01000002">
    <property type="protein sequence ID" value="GAT33394.1"/>
    <property type="molecule type" value="Genomic_DNA"/>
</dbReference>
<dbReference type="GO" id="GO:0005829">
    <property type="term" value="C:cytosol"/>
    <property type="evidence" value="ECO:0007669"/>
    <property type="project" value="TreeGrafter"/>
</dbReference>
<dbReference type="GO" id="GO:0035870">
    <property type="term" value="F:dITP diphosphatase activity"/>
    <property type="evidence" value="ECO:0007669"/>
    <property type="project" value="UniProtKB-UniRule"/>
</dbReference>
<protein>
    <recommendedName>
        <fullName evidence="10">dITP/XTP pyrophosphatase</fullName>
        <ecNumber evidence="10">3.6.1.66</ecNumber>
    </recommendedName>
    <alternativeName>
        <fullName evidence="10">Non-canonical purine NTP pyrophosphatase</fullName>
    </alternativeName>
    <alternativeName>
        <fullName evidence="10">Non-standard purine NTP pyrophosphatase</fullName>
    </alternativeName>
    <alternativeName>
        <fullName evidence="10">Nucleoside-triphosphate diphosphatase</fullName>
    </alternativeName>
    <alternativeName>
        <fullName evidence="10">Nucleoside-triphosphate pyrophosphatase</fullName>
        <shortName evidence="10">NTPase</shortName>
    </alternativeName>
</protein>
<dbReference type="InterPro" id="IPR002637">
    <property type="entry name" value="RdgB/HAM1"/>
</dbReference>
<keyword evidence="6 10" id="KW-0460">Magnesium</keyword>
<dbReference type="EC" id="3.6.1.66" evidence="10"/>
<evidence type="ECO:0000256" key="2">
    <source>
        <dbReference type="ARBA" id="ARBA00011738"/>
    </source>
</evidence>
<dbReference type="OrthoDB" id="9807456at2"/>
<dbReference type="STRING" id="690879.TSACC_21810"/>
<dbReference type="PANTHER" id="PTHR11067">
    <property type="entry name" value="INOSINE TRIPHOSPHATE PYROPHOSPHATASE/HAM1 PROTEIN"/>
    <property type="match status" value="1"/>
</dbReference>
<feature type="binding site" evidence="10">
    <location>
        <position position="54"/>
    </location>
    <ligand>
        <name>Mg(2+)</name>
        <dbReference type="ChEBI" id="CHEBI:18420"/>
    </ligand>
</feature>
<evidence type="ECO:0000256" key="7">
    <source>
        <dbReference type="ARBA" id="ARBA00023080"/>
    </source>
</evidence>
<dbReference type="RefSeq" id="WP_075079130.1">
    <property type="nucleotide sequence ID" value="NZ_BDCO01000002.1"/>
</dbReference>
<dbReference type="GO" id="GO:0046872">
    <property type="term" value="F:metal ion binding"/>
    <property type="evidence" value="ECO:0007669"/>
    <property type="project" value="UniProtKB-KW"/>
</dbReference>
<dbReference type="NCBIfam" id="TIGR00042">
    <property type="entry name" value="RdgB/HAM1 family non-canonical purine NTP pyrophosphatase"/>
    <property type="match status" value="1"/>
</dbReference>
<feature type="active site" description="Proton acceptor" evidence="10">
    <location>
        <position position="83"/>
    </location>
</feature>
<evidence type="ECO:0000256" key="5">
    <source>
        <dbReference type="ARBA" id="ARBA00022801"/>
    </source>
</evidence>
<dbReference type="GO" id="GO:0036222">
    <property type="term" value="F:XTP diphosphatase activity"/>
    <property type="evidence" value="ECO:0007669"/>
    <property type="project" value="UniProtKB-UniRule"/>
</dbReference>
<comment type="cofactor">
    <cofactor evidence="10">
        <name>Mg(2+)</name>
        <dbReference type="ChEBI" id="CHEBI:18420"/>
    </cofactor>
    <text evidence="10">Binds 1 Mg(2+) ion per subunit.</text>
</comment>
<reference evidence="13" key="1">
    <citation type="journal article" date="2017" name="Genome Announc.">
        <title>Draft Genome Sequence of Terrimicrobium sacchariphilum NM-5T, a Facultative Anaerobic Soil Bacterium of the Class Spartobacteria.</title>
        <authorList>
            <person name="Qiu Y.L."/>
            <person name="Tourlousse D.M."/>
            <person name="Matsuura N."/>
            <person name="Ohashi A."/>
            <person name="Sekiguchi Y."/>
        </authorList>
    </citation>
    <scope>NUCLEOTIDE SEQUENCE [LARGE SCALE GENOMIC DNA]</scope>
    <source>
        <strain evidence="13">NM-5</strain>
    </source>
</reference>
<evidence type="ECO:0000256" key="3">
    <source>
        <dbReference type="ARBA" id="ARBA00022723"/>
    </source>
</evidence>
<feature type="binding site" evidence="10">
    <location>
        <position position="84"/>
    </location>
    <ligand>
        <name>substrate</name>
    </ligand>
</feature>
<dbReference type="SUPFAM" id="SSF52972">
    <property type="entry name" value="ITPase-like"/>
    <property type="match status" value="1"/>
</dbReference>
<dbReference type="GO" id="GO:0009146">
    <property type="term" value="P:purine nucleoside triphosphate catabolic process"/>
    <property type="evidence" value="ECO:0007669"/>
    <property type="project" value="UniProtKB-UniRule"/>
</dbReference>
<dbReference type="AlphaFoldDB" id="A0A146G939"/>
<evidence type="ECO:0000256" key="9">
    <source>
        <dbReference type="ARBA" id="ARBA00052017"/>
    </source>
</evidence>
<keyword evidence="13" id="KW-1185">Reference proteome</keyword>
<feature type="binding site" evidence="10">
    <location>
        <position position="187"/>
    </location>
    <ligand>
        <name>substrate</name>
    </ligand>
</feature>
<evidence type="ECO:0000313" key="13">
    <source>
        <dbReference type="Proteomes" id="UP000076023"/>
    </source>
</evidence>
<dbReference type="CDD" id="cd00515">
    <property type="entry name" value="HAM1"/>
    <property type="match status" value="1"/>
</dbReference>